<reference evidence="1 2" key="1">
    <citation type="journal article" date="2016" name="Nat. Commun.">
        <title>Thousands of microbial genomes shed light on interconnected biogeochemical processes in an aquifer system.</title>
        <authorList>
            <person name="Anantharaman K."/>
            <person name="Brown C.T."/>
            <person name="Hug L.A."/>
            <person name="Sharon I."/>
            <person name="Castelle C.J."/>
            <person name="Probst A.J."/>
            <person name="Thomas B.C."/>
            <person name="Singh A."/>
            <person name="Wilkins M.J."/>
            <person name="Karaoz U."/>
            <person name="Brodie E.L."/>
            <person name="Williams K.H."/>
            <person name="Hubbard S.S."/>
            <person name="Banfield J.F."/>
        </authorList>
    </citation>
    <scope>NUCLEOTIDE SEQUENCE [LARGE SCALE GENOMIC DNA]</scope>
</reference>
<organism evidence="1 2">
    <name type="scientific">Candidatus Lambdaproteobacteria bacterium RIFOXYD2_FULL_56_26</name>
    <dbReference type="NCBI Taxonomy" id="1817773"/>
    <lineage>
        <taxon>Bacteria</taxon>
        <taxon>Pseudomonadati</taxon>
        <taxon>Pseudomonadota</taxon>
        <taxon>Candidatus Lambdaproteobacteria</taxon>
    </lineage>
</organism>
<proteinExistence type="predicted"/>
<dbReference type="InterPro" id="IPR054345">
    <property type="entry name" value="Tir-like"/>
</dbReference>
<gene>
    <name evidence="1" type="ORF">A2557_07225</name>
</gene>
<comment type="caution">
    <text evidence="1">The sequence shown here is derived from an EMBL/GenBank/DDBJ whole genome shotgun (WGS) entry which is preliminary data.</text>
</comment>
<protein>
    <recommendedName>
        <fullName evidence="3">Molecular chaperone Tir</fullName>
    </recommendedName>
</protein>
<accession>A0A1F6H305</accession>
<dbReference type="Proteomes" id="UP000177583">
    <property type="component" value="Unassembled WGS sequence"/>
</dbReference>
<evidence type="ECO:0000313" key="1">
    <source>
        <dbReference type="EMBL" id="OGH04771.1"/>
    </source>
</evidence>
<dbReference type="AlphaFoldDB" id="A0A1F6H305"/>
<dbReference type="Gene3D" id="3.30.1460.10">
    <property type="match status" value="1"/>
</dbReference>
<evidence type="ECO:0008006" key="3">
    <source>
        <dbReference type="Google" id="ProtNLM"/>
    </source>
</evidence>
<dbReference type="SUPFAM" id="SSF69635">
    <property type="entry name" value="Type III secretory system chaperone-like"/>
    <property type="match status" value="1"/>
</dbReference>
<sequence>MKTLEDLIDYSHKMGLTLLKTDLEERLIVVNAEHRGIHHLVIDCEDSIAILEQPLYKMANENTAHFKRLLMINRQLVHGAFVLDPKGEWILFRDTLELENLDFNEFEGSINALTLGIAEFSGELLALNQG</sequence>
<dbReference type="Pfam" id="PF22550">
    <property type="entry name" value="CesT_Tir_1"/>
    <property type="match status" value="1"/>
</dbReference>
<name>A0A1F6H305_9PROT</name>
<dbReference type="EMBL" id="MFNF01000001">
    <property type="protein sequence ID" value="OGH04771.1"/>
    <property type="molecule type" value="Genomic_DNA"/>
</dbReference>
<evidence type="ECO:0000313" key="2">
    <source>
        <dbReference type="Proteomes" id="UP000177583"/>
    </source>
</evidence>